<comment type="caution">
    <text evidence="2">The sequence shown here is derived from an EMBL/GenBank/DDBJ whole genome shotgun (WGS) entry which is preliminary data.</text>
</comment>
<keyword evidence="3" id="KW-1185">Reference proteome</keyword>
<evidence type="ECO:0000313" key="2">
    <source>
        <dbReference type="EMBL" id="CAF4142722.1"/>
    </source>
</evidence>
<feature type="transmembrane region" description="Helical" evidence="1">
    <location>
        <begin position="15"/>
        <end position="36"/>
    </location>
</feature>
<evidence type="ECO:0000313" key="3">
    <source>
        <dbReference type="Proteomes" id="UP000663866"/>
    </source>
</evidence>
<gene>
    <name evidence="2" type="ORF">OVN521_LOCUS23160</name>
</gene>
<organism evidence="2 3">
    <name type="scientific">Rotaria magnacalcarata</name>
    <dbReference type="NCBI Taxonomy" id="392030"/>
    <lineage>
        <taxon>Eukaryota</taxon>
        <taxon>Metazoa</taxon>
        <taxon>Spiralia</taxon>
        <taxon>Gnathifera</taxon>
        <taxon>Rotifera</taxon>
        <taxon>Eurotatoria</taxon>
        <taxon>Bdelloidea</taxon>
        <taxon>Philodinida</taxon>
        <taxon>Philodinidae</taxon>
        <taxon>Rotaria</taxon>
    </lineage>
</organism>
<name>A0A819XIR0_9BILA</name>
<dbReference type="AlphaFoldDB" id="A0A819XIR0"/>
<keyword evidence="1" id="KW-1133">Transmembrane helix</keyword>
<sequence length="56" mass="6484">PLECQYTLPDKNNPILMFTTVLGLYESLTYILHFIISQLLGIRRWWIKSSATGAKK</sequence>
<proteinExistence type="predicted"/>
<evidence type="ECO:0000256" key="1">
    <source>
        <dbReference type="SAM" id="Phobius"/>
    </source>
</evidence>
<accession>A0A819XIR0</accession>
<keyword evidence="1" id="KW-0472">Membrane</keyword>
<dbReference type="EMBL" id="CAJOBG010005181">
    <property type="protein sequence ID" value="CAF4142722.1"/>
    <property type="molecule type" value="Genomic_DNA"/>
</dbReference>
<protein>
    <submittedName>
        <fullName evidence="2">Uncharacterized protein</fullName>
    </submittedName>
</protein>
<reference evidence="2" key="1">
    <citation type="submission" date="2021-02" db="EMBL/GenBank/DDBJ databases">
        <authorList>
            <person name="Nowell W R."/>
        </authorList>
    </citation>
    <scope>NUCLEOTIDE SEQUENCE</scope>
</reference>
<dbReference type="Proteomes" id="UP000663866">
    <property type="component" value="Unassembled WGS sequence"/>
</dbReference>
<keyword evidence="1" id="KW-0812">Transmembrane</keyword>
<feature type="non-terminal residue" evidence="2">
    <location>
        <position position="1"/>
    </location>
</feature>